<dbReference type="SUPFAM" id="SSF52540">
    <property type="entry name" value="P-loop containing nucleoside triphosphate hydrolases"/>
    <property type="match status" value="1"/>
</dbReference>
<comment type="caution">
    <text evidence="3">The sequence shown here is derived from an EMBL/GenBank/DDBJ whole genome shotgun (WGS) entry which is preliminary data.</text>
</comment>
<dbReference type="InterPro" id="IPR050742">
    <property type="entry name" value="Helicase_Restrict-Modif_Enz"/>
</dbReference>
<dbReference type="Pfam" id="PF00271">
    <property type="entry name" value="Helicase_C"/>
    <property type="match status" value="1"/>
</dbReference>
<sequence>MTSQNNNGIFEELLVYRKSYPPNAHTTPLHPNDYANALIQHVSKEVGNRIAQLAMEGRFEDIQKLIEPFLDQKDSLTSYFEMPFKAIHYSYLNRFIPNYSNMFLTAPNLITNYGIGKQNLYKTIKHEMQSADGADFMVSFIRWKGLQLLLQSFDELLKHRKPIRVLTSTYLNYTEPKALQRLFELENVEVKIFNSGNKSFHTKAYLFSRDSKLNTGIIGSSNISRAAFVDGYEWNVKLPDVPHIPVYAQASQLFEEMWSDPKAIPLSKELLEDYKITYEAKKIGEPKRPSFVPINGLGTVAESKTEYGSNQQRKIEPNFMQQEALTSLQHTREEGYQKGVVIAATGTGKTYLSAFDVHSFDPEKLLFLAHRDELLSNAQKTFAEVFGTQDKMGKLTGTDKDWEKAFLFSTVQTMHREETLYQFSRDHFDYIIVDEFHHAHATTYQKILEYFRPKFLLGLTATPERMDGRDVLALCDFNVVYEIRLHKALELELLAPFHYFGLHDPTVDYNEISMQNGYFVEKSLVKALNTNNRVDYIIEMIEKYGYDGDRLISLGFCSSIEHASFMTKEFNKRGYSSTFLTGEDSPKVRQETVARLQNEDDSLQVIFTVDIFNEGIDIPELNLLLFLRPTESATVFIQQLGRGLRKTDSKQFVTILDFIGNYRKSFVVPLALTGQTNHHAFDRDSLRKAIETDFSELPDGCNVELEEISRLQIMDKLDQIRMDSVKMLSDLYMQFRKELGRTPEINDFLYHEQAPSLFYFIRKFGSWVETKEKMNDLNEFDSSLLLNQTKLEFVRSLEKMLPIKWPYEYLILDLALRNDVVDESLVLSELQNRFHIHASAERHSSFIHRAMIRLSDHCGITNKSLIKMRERQFSLDPEKKAFLSEDHYRKYIVERVEFGLTEFRRTHRTELAFNNQHGISLYQNYTRNDLQFLFQSEAKEGSWREGVSRVGDHYLLFINLNKDEDVKDHLRYHDYFIDNQHFHWQSQTSTSHSSPRGKDFINSKERGKHIHLFVRKFEKMYGMSLPFMYLGEVEYVRSHGDKPMNITWRLSAPLPQDIFNDFLIR</sequence>
<dbReference type="PROSITE" id="PS51192">
    <property type="entry name" value="HELICASE_ATP_BIND_1"/>
    <property type="match status" value="1"/>
</dbReference>
<proteinExistence type="predicted"/>
<dbReference type="PANTHER" id="PTHR47396">
    <property type="entry name" value="TYPE I RESTRICTION ENZYME ECOKI R PROTEIN"/>
    <property type="match status" value="1"/>
</dbReference>
<dbReference type="CDD" id="cd18799">
    <property type="entry name" value="SF2_C_EcoAI-like"/>
    <property type="match status" value="1"/>
</dbReference>
<dbReference type="Gene3D" id="3.40.50.300">
    <property type="entry name" value="P-loop containing nucleotide triphosphate hydrolases"/>
    <property type="match status" value="2"/>
</dbReference>
<evidence type="ECO:0000313" key="4">
    <source>
        <dbReference type="Proteomes" id="UP001597343"/>
    </source>
</evidence>
<evidence type="ECO:0000313" key="3">
    <source>
        <dbReference type="EMBL" id="MFD2169155.1"/>
    </source>
</evidence>
<dbReference type="RefSeq" id="WP_386044204.1">
    <property type="nucleotide sequence ID" value="NZ_JBHUIO010000002.1"/>
</dbReference>
<dbReference type="Pfam" id="PF11907">
    <property type="entry name" value="DUF3427"/>
    <property type="match status" value="1"/>
</dbReference>
<gene>
    <name evidence="3" type="ORF">ACFSOY_03865</name>
</gene>
<dbReference type="Gene3D" id="3.30.870.10">
    <property type="entry name" value="Endonuclease Chain A"/>
    <property type="match status" value="1"/>
</dbReference>
<organism evidence="3 4">
    <name type="scientific">Tumebacillus lipolyticus</name>
    <dbReference type="NCBI Taxonomy" id="1280370"/>
    <lineage>
        <taxon>Bacteria</taxon>
        <taxon>Bacillati</taxon>
        <taxon>Bacillota</taxon>
        <taxon>Bacilli</taxon>
        <taxon>Bacillales</taxon>
        <taxon>Alicyclobacillaceae</taxon>
        <taxon>Tumebacillus</taxon>
    </lineage>
</organism>
<dbReference type="EMBL" id="JBHUIO010000002">
    <property type="protein sequence ID" value="MFD2169155.1"/>
    <property type="molecule type" value="Genomic_DNA"/>
</dbReference>
<dbReference type="Proteomes" id="UP001597343">
    <property type="component" value="Unassembled WGS sequence"/>
</dbReference>
<dbReference type="InterPro" id="IPR027417">
    <property type="entry name" value="P-loop_NTPase"/>
</dbReference>
<dbReference type="SMART" id="SM00490">
    <property type="entry name" value="HELICc"/>
    <property type="match status" value="1"/>
</dbReference>
<protein>
    <submittedName>
        <fullName evidence="3">DUF3427 domain-containing protein</fullName>
    </submittedName>
</protein>
<dbReference type="Pfam" id="PF04851">
    <property type="entry name" value="ResIII"/>
    <property type="match status" value="1"/>
</dbReference>
<name>A0ABW4ZU83_9BACL</name>
<accession>A0ABW4ZU83</accession>
<dbReference type="Pfam" id="PF13091">
    <property type="entry name" value="PLDc_2"/>
    <property type="match status" value="1"/>
</dbReference>
<dbReference type="SMART" id="SM00487">
    <property type="entry name" value="DEXDc"/>
    <property type="match status" value="1"/>
</dbReference>
<dbReference type="CDD" id="cd18032">
    <property type="entry name" value="DEXHc_RE_I_III_res"/>
    <property type="match status" value="1"/>
</dbReference>
<evidence type="ECO:0000259" key="2">
    <source>
        <dbReference type="PROSITE" id="PS51194"/>
    </source>
</evidence>
<dbReference type="InterPro" id="IPR021835">
    <property type="entry name" value="DUF3427"/>
</dbReference>
<dbReference type="InterPro" id="IPR014001">
    <property type="entry name" value="Helicase_ATP-bd"/>
</dbReference>
<dbReference type="SUPFAM" id="SSF56024">
    <property type="entry name" value="Phospholipase D/nuclease"/>
    <property type="match status" value="1"/>
</dbReference>
<dbReference type="PROSITE" id="PS51194">
    <property type="entry name" value="HELICASE_CTER"/>
    <property type="match status" value="1"/>
</dbReference>
<reference evidence="4" key="1">
    <citation type="journal article" date="2019" name="Int. J. Syst. Evol. Microbiol.">
        <title>The Global Catalogue of Microorganisms (GCM) 10K type strain sequencing project: providing services to taxonomists for standard genome sequencing and annotation.</title>
        <authorList>
            <consortium name="The Broad Institute Genomics Platform"/>
            <consortium name="The Broad Institute Genome Sequencing Center for Infectious Disease"/>
            <person name="Wu L."/>
            <person name="Ma J."/>
        </authorList>
    </citation>
    <scope>NUCLEOTIDE SEQUENCE [LARGE SCALE GENOMIC DNA]</scope>
    <source>
        <strain evidence="4">CGMCC 1.13574</strain>
    </source>
</reference>
<dbReference type="PANTHER" id="PTHR47396:SF1">
    <property type="entry name" value="ATP-DEPENDENT HELICASE IRC3-RELATED"/>
    <property type="match status" value="1"/>
</dbReference>
<feature type="domain" description="Helicase C-terminal" evidence="2">
    <location>
        <begin position="533"/>
        <end position="709"/>
    </location>
</feature>
<dbReference type="Pfam" id="PF26350">
    <property type="entry name" value="DUF8090"/>
    <property type="match status" value="1"/>
</dbReference>
<dbReference type="InterPro" id="IPR001650">
    <property type="entry name" value="Helicase_C-like"/>
</dbReference>
<dbReference type="InterPro" id="IPR058403">
    <property type="entry name" value="DUF8090"/>
</dbReference>
<evidence type="ECO:0000259" key="1">
    <source>
        <dbReference type="PROSITE" id="PS51192"/>
    </source>
</evidence>
<feature type="domain" description="Helicase ATP-binding" evidence="1">
    <location>
        <begin position="330"/>
        <end position="481"/>
    </location>
</feature>
<dbReference type="InterPro" id="IPR025202">
    <property type="entry name" value="PLD-like_dom"/>
</dbReference>
<keyword evidence="4" id="KW-1185">Reference proteome</keyword>
<dbReference type="InterPro" id="IPR006935">
    <property type="entry name" value="Helicase/UvrB_N"/>
</dbReference>